<feature type="domain" description="Integrase catalytic" evidence="10">
    <location>
        <begin position="1443"/>
        <end position="1609"/>
    </location>
</feature>
<dbReference type="InterPro" id="IPR001584">
    <property type="entry name" value="Integrase_cat-core"/>
</dbReference>
<feature type="region of interest" description="Disordered" evidence="9">
    <location>
        <begin position="1"/>
        <end position="34"/>
    </location>
</feature>
<dbReference type="InterPro" id="IPR036397">
    <property type="entry name" value="RNaseH_sf"/>
</dbReference>
<dbReference type="Pfam" id="PF00078">
    <property type="entry name" value="RVT_1"/>
    <property type="match status" value="1"/>
</dbReference>
<dbReference type="EC" id="2.7.7.49" evidence="1"/>
<dbReference type="Pfam" id="PF00665">
    <property type="entry name" value="rve"/>
    <property type="match status" value="1"/>
</dbReference>
<dbReference type="CDD" id="cd00303">
    <property type="entry name" value="retropepsin_like"/>
    <property type="match status" value="1"/>
</dbReference>
<feature type="region of interest" description="Disordered" evidence="9">
    <location>
        <begin position="458"/>
        <end position="485"/>
    </location>
</feature>
<gene>
    <name evidence="11" type="ORF">E3N88_10599</name>
</gene>
<dbReference type="PANTHER" id="PTHR37984">
    <property type="entry name" value="PROTEIN CBG26694"/>
    <property type="match status" value="1"/>
</dbReference>
<dbReference type="OrthoDB" id="1729481at2759"/>
<dbReference type="PROSITE" id="PS50994">
    <property type="entry name" value="INTEGRASE"/>
    <property type="match status" value="1"/>
</dbReference>
<evidence type="ECO:0000313" key="12">
    <source>
        <dbReference type="Proteomes" id="UP000326396"/>
    </source>
</evidence>
<feature type="compositionally biased region" description="Polar residues" evidence="9">
    <location>
        <begin position="265"/>
        <end position="279"/>
    </location>
</feature>
<feature type="compositionally biased region" description="Basic and acidic residues" evidence="9">
    <location>
        <begin position="18"/>
        <end position="34"/>
    </location>
</feature>
<evidence type="ECO:0000256" key="4">
    <source>
        <dbReference type="ARBA" id="ARBA00022722"/>
    </source>
</evidence>
<evidence type="ECO:0000259" key="10">
    <source>
        <dbReference type="PROSITE" id="PS50994"/>
    </source>
</evidence>
<dbReference type="Gene3D" id="1.10.340.70">
    <property type="match status" value="1"/>
</dbReference>
<keyword evidence="2" id="KW-0808">Transferase</keyword>
<dbReference type="FunFam" id="3.30.70.270:FF:000020">
    <property type="entry name" value="Transposon Tf2-6 polyprotein-like Protein"/>
    <property type="match status" value="1"/>
</dbReference>
<feature type="compositionally biased region" description="Gly residues" evidence="9">
    <location>
        <begin position="2066"/>
        <end position="2077"/>
    </location>
</feature>
<keyword evidence="12" id="KW-1185">Reference proteome</keyword>
<keyword evidence="3" id="KW-0548">Nucleotidyltransferase</keyword>
<reference evidence="11 12" key="1">
    <citation type="submission" date="2019-05" db="EMBL/GenBank/DDBJ databases">
        <title>Mikania micrantha, genome provides insights into the molecular mechanism of rapid growth.</title>
        <authorList>
            <person name="Liu B."/>
        </authorList>
    </citation>
    <scope>NUCLEOTIDE SEQUENCE [LARGE SCALE GENOMIC DNA]</scope>
    <source>
        <strain evidence="11">NLD-2019</strain>
        <tissue evidence="11">Leaf</tissue>
    </source>
</reference>
<dbReference type="InterPro" id="IPR021109">
    <property type="entry name" value="Peptidase_aspartic_dom_sf"/>
</dbReference>
<evidence type="ECO:0000256" key="5">
    <source>
        <dbReference type="ARBA" id="ARBA00022759"/>
    </source>
</evidence>
<organism evidence="11 12">
    <name type="scientific">Mikania micrantha</name>
    <name type="common">bitter vine</name>
    <dbReference type="NCBI Taxonomy" id="192012"/>
    <lineage>
        <taxon>Eukaryota</taxon>
        <taxon>Viridiplantae</taxon>
        <taxon>Streptophyta</taxon>
        <taxon>Embryophyta</taxon>
        <taxon>Tracheophyta</taxon>
        <taxon>Spermatophyta</taxon>
        <taxon>Magnoliopsida</taxon>
        <taxon>eudicotyledons</taxon>
        <taxon>Gunneridae</taxon>
        <taxon>Pentapetalae</taxon>
        <taxon>asterids</taxon>
        <taxon>campanulids</taxon>
        <taxon>Asterales</taxon>
        <taxon>Asteraceae</taxon>
        <taxon>Asteroideae</taxon>
        <taxon>Heliantheae alliance</taxon>
        <taxon>Eupatorieae</taxon>
        <taxon>Mikania</taxon>
    </lineage>
</organism>
<feature type="coiled-coil region" evidence="8">
    <location>
        <begin position="353"/>
        <end position="394"/>
    </location>
</feature>
<protein>
    <recommendedName>
        <fullName evidence="1">RNA-directed DNA polymerase</fullName>
        <ecNumber evidence="1">2.7.7.49</ecNumber>
    </recommendedName>
</protein>
<feature type="region of interest" description="Disordered" evidence="9">
    <location>
        <begin position="2038"/>
        <end position="2080"/>
    </location>
</feature>
<keyword evidence="4" id="KW-0540">Nuclease</keyword>
<feature type="region of interest" description="Disordered" evidence="9">
    <location>
        <begin position="2146"/>
        <end position="2183"/>
    </location>
</feature>
<evidence type="ECO:0000256" key="1">
    <source>
        <dbReference type="ARBA" id="ARBA00012493"/>
    </source>
</evidence>
<dbReference type="Gene3D" id="3.30.70.270">
    <property type="match status" value="2"/>
</dbReference>
<dbReference type="GO" id="GO:0003964">
    <property type="term" value="F:RNA-directed DNA polymerase activity"/>
    <property type="evidence" value="ECO:0007669"/>
    <property type="project" value="UniProtKB-KW"/>
</dbReference>
<keyword evidence="8" id="KW-0175">Coiled coil</keyword>
<dbReference type="CDD" id="cd01647">
    <property type="entry name" value="RT_LTR"/>
    <property type="match status" value="1"/>
</dbReference>
<dbReference type="GO" id="GO:0016787">
    <property type="term" value="F:hydrolase activity"/>
    <property type="evidence" value="ECO:0007669"/>
    <property type="project" value="UniProtKB-KW"/>
</dbReference>
<proteinExistence type="predicted"/>
<dbReference type="InterPro" id="IPR041588">
    <property type="entry name" value="Integrase_H2C2"/>
</dbReference>
<dbReference type="SUPFAM" id="SSF53098">
    <property type="entry name" value="Ribonuclease H-like"/>
    <property type="match status" value="1"/>
</dbReference>
<keyword evidence="6" id="KW-0378">Hydrolase</keyword>
<dbReference type="SUPFAM" id="SSF56672">
    <property type="entry name" value="DNA/RNA polymerases"/>
    <property type="match status" value="1"/>
</dbReference>
<evidence type="ECO:0000256" key="3">
    <source>
        <dbReference type="ARBA" id="ARBA00022695"/>
    </source>
</evidence>
<dbReference type="CDD" id="cd09274">
    <property type="entry name" value="RNase_HI_RT_Ty3"/>
    <property type="match status" value="1"/>
</dbReference>
<feature type="compositionally biased region" description="Polar residues" evidence="9">
    <location>
        <begin position="308"/>
        <end position="320"/>
    </location>
</feature>
<sequence length="2183" mass="248938">MIRSITRRLQSSVGANPRSERKKPEKKFDGKDHEDPNLHIAGFLEICATFKINGASDDAIRLRLFPFTLRDRAKAWLISLPSGCITTWNQMSEKFFEKYFPPEKTAKLRARILSFQQDDGEMFYEAWERFKDLMRKVPHHGLELWRQCETFYNGLDVSGRQWLDSYAGGDFGAKRPREAFELLEKAARKSYSQQAPRAKAPKQGVHQIDSYSALTAQLEALSNKIEQMSVNKVQSCCEICGGAHHSGECSIRDRSVHEQVDYMGNQTQSQNNPYSNTYNPGWRNHPNFSWKSGSTNQQPPGFNPRPPFQNQSHGQSSQIRPPQNQFQNQGSSSGSQPAPEKRSNLEDMVARLLANSESQNQLAQKQNQYMEDRFHKHETELRNQKASMQTIENQVGQIAKLLSERQQGGLPSNTEPNPNAHVKAITLRSGKSTTAPPPPASPSSSLPPVIEEVATEIPAEVHSRPGPASTAQAKEPVKDYTPPVPYPSRLKKQKFEEQYGKFLELFKQLHINLPFVEALAQMPKYAKFLKDILTNKKKLEELSHVTLSEECSAILQNKLPQKMNDPGSFTIPCLIGSLSVSNALADLGASINLMPYAVFEKLGVEELKPTRMSIQLADRSVKYPRGIVENLLVKIDRFVFPVDFVILDMDEDKNVPLILGCPFLATARALIDVCSGKLTLRVYDEEVTFDIGRSMRHPQSQDDSLYFIDVVDSCMSDPSQDGCVAEVFDTQLLGGEDVDPVSEGRFDEAMVALLSHDPTPQDEVFEVMDRKAEPKALPSVEDPPSVELKELPSHLEYAFLDGESRLPVIISSALTSGEKAKLLEVLKVHKKAIAWKIMDIKGINPSFCTHKILMEEDFKPVVQHQRRLNPNMQDVVKKEVIKLLDAGLIYPISDSPWVSPVQVVPKKGGMTVITNERNELIPTRTVTGWRVCIDYRKLNDATRKDHFPLPFIDQMLERLSGKMYYCFLDGFSGYFQIPIAPEDQEKTTFTCPYGTFAYRRMPFGLCNAPATFQRCMVAIFHDMIEDSMEVFMDDFSVFGSSFDHCLENLRKMLARCEEANLVLNWEKCHFMVKEGIVLGHKISRDGLEVDRAKIETIVKLPPPTSVKSIRSFLGHAGFYRRFIKDFSKIARPMTQLLEKDAPFVFSDECLRAFMLLKDKLVNAPIMIAPDWALPFELMCDASDFAVGAVLGQRKDKHFHPIYYASKTLNDAQEHYTTTEKELLAVVFAFDKFRSYLVLSKTIVFTDHAALRYLFSKQDAKPRLIRWILLLQEFDIEIRDKKGAENVAADHLSRLECSASSELVGSHINDNFPHEFLMHIQTQDEDCPWFADFANYLACGIVLKGLTHQQKKKFFSDVKYYLWEDPYLFRIGADQIVRRCVYGGEAHKILRHCHEGPTGGHHGATLTAKKVFDAGFYWPTIFRDAHDVVRACDACQRASNISSRDEMPQNGIQVCEIFDVWGIDFMGPFPTSHGNRYILVAVDYVSKWVEAQALPTNDARVVVRFLKELFSRFGAPKALISDRGTHFCNSQLDKALSRYGVNHRFSTPYHPQTSGQVEVTNRGIKRILEKTVGQNRKDWSVKLNDALWAFRTAYKTPIGTTPFKLIYGKTCHLPVELEHKAYWALKSINMDLTSAGENRFLQIHEVEELRNDAYDSSKRYKERTKTLHDSHLKDNKQFQVGDRVLLYNSRLRLFPGKLKSRWSGPYTVRQVFSYGTVEIEHEDGRIFKVNGHRLKKYLSGPIEPALEVRTTVRLAARPCAFADALPCGPNFLEQMDHPFLRFDPNDERDAPCIPVLHSLWGRRRQIEPMKCLSWDLVVGLNQQTRLQPLITEPWSRLFYYNRPQYRELLLEFFASYSFSFPSQNVYRKRFGLTFRLGGRWRRLSVAQFATRMDEIEKATFWAEVAEGIYDPRRAKATKLRDPLHRFIHRILVSTIMQRGDSLGNVPTRDLFYLYCLIRGIHCNIAHCLAYFLTTSSGKLASSHICGGAYITQLADSFGLLTEENIASFTHVCDTSPLDMRTLRYMQIVEQTPVGMRLRGRDGRIWDPVPEEQEDEEEEEHEEERGPDGGGPHGMGRGGLTTFSGLQVSQEELHAEQQRFNQRIDNFQTEQTRQYDLLHQIQDDQRRSFEWLFASHQSAAAFHQFDVTEPPRFDYGYSSGGAQKRSRGGHDGEASGSGPHDDEED</sequence>
<dbReference type="InterPro" id="IPR005162">
    <property type="entry name" value="Retrotrans_gag_dom"/>
</dbReference>
<evidence type="ECO:0000256" key="7">
    <source>
        <dbReference type="ARBA" id="ARBA00022918"/>
    </source>
</evidence>
<dbReference type="Pfam" id="PF13650">
    <property type="entry name" value="Asp_protease_2"/>
    <property type="match status" value="1"/>
</dbReference>
<dbReference type="Pfam" id="PF17921">
    <property type="entry name" value="Integrase_H2C2"/>
    <property type="match status" value="1"/>
</dbReference>
<dbReference type="InterPro" id="IPR043502">
    <property type="entry name" value="DNA/RNA_pol_sf"/>
</dbReference>
<feature type="region of interest" description="Disordered" evidence="9">
    <location>
        <begin position="265"/>
        <end position="343"/>
    </location>
</feature>
<dbReference type="Pfam" id="PF17917">
    <property type="entry name" value="RT_RNaseH"/>
    <property type="match status" value="1"/>
</dbReference>
<evidence type="ECO:0000256" key="8">
    <source>
        <dbReference type="SAM" id="Coils"/>
    </source>
</evidence>
<dbReference type="Gene3D" id="3.10.10.10">
    <property type="entry name" value="HIV Type 1 Reverse Transcriptase, subunit A, domain 1"/>
    <property type="match status" value="1"/>
</dbReference>
<comment type="caution">
    <text evidence="11">The sequence shown here is derived from an EMBL/GenBank/DDBJ whole genome shotgun (WGS) entry which is preliminary data.</text>
</comment>
<dbReference type="GO" id="GO:0003676">
    <property type="term" value="F:nucleic acid binding"/>
    <property type="evidence" value="ECO:0007669"/>
    <property type="project" value="InterPro"/>
</dbReference>
<evidence type="ECO:0000313" key="11">
    <source>
        <dbReference type="EMBL" id="KAD6119328.1"/>
    </source>
</evidence>
<feature type="compositionally biased region" description="Acidic residues" evidence="9">
    <location>
        <begin position="2047"/>
        <end position="2060"/>
    </location>
</feature>
<dbReference type="Gene3D" id="3.30.420.10">
    <property type="entry name" value="Ribonuclease H-like superfamily/Ribonuclease H"/>
    <property type="match status" value="1"/>
</dbReference>
<feature type="compositionally biased region" description="Low complexity" evidence="9">
    <location>
        <begin position="321"/>
        <end position="338"/>
    </location>
</feature>
<evidence type="ECO:0000256" key="9">
    <source>
        <dbReference type="SAM" id="MobiDB-lite"/>
    </source>
</evidence>
<feature type="compositionally biased region" description="Polar residues" evidence="9">
    <location>
        <begin position="286"/>
        <end position="300"/>
    </location>
</feature>
<name>A0A5N6PC13_9ASTR</name>
<keyword evidence="5" id="KW-0255">Endonuclease</keyword>
<dbReference type="PANTHER" id="PTHR37984:SF5">
    <property type="entry name" value="PROTEIN NYNRIN-LIKE"/>
    <property type="match status" value="1"/>
</dbReference>
<keyword evidence="7" id="KW-0695">RNA-directed DNA polymerase</keyword>
<dbReference type="InterPro" id="IPR041373">
    <property type="entry name" value="RT_RNaseH"/>
</dbReference>
<dbReference type="GO" id="GO:0015074">
    <property type="term" value="P:DNA integration"/>
    <property type="evidence" value="ECO:0007669"/>
    <property type="project" value="InterPro"/>
</dbReference>
<dbReference type="GO" id="GO:0004519">
    <property type="term" value="F:endonuclease activity"/>
    <property type="evidence" value="ECO:0007669"/>
    <property type="project" value="UniProtKB-KW"/>
</dbReference>
<evidence type="ECO:0000256" key="6">
    <source>
        <dbReference type="ARBA" id="ARBA00022801"/>
    </source>
</evidence>
<dbReference type="EMBL" id="SZYD01000005">
    <property type="protein sequence ID" value="KAD6119328.1"/>
    <property type="molecule type" value="Genomic_DNA"/>
</dbReference>
<dbReference type="Pfam" id="PF03732">
    <property type="entry name" value="Retrotrans_gag"/>
    <property type="match status" value="1"/>
</dbReference>
<dbReference type="InterPro" id="IPR043128">
    <property type="entry name" value="Rev_trsase/Diguanyl_cyclase"/>
</dbReference>
<dbReference type="InterPro" id="IPR000477">
    <property type="entry name" value="RT_dom"/>
</dbReference>
<dbReference type="InterPro" id="IPR050951">
    <property type="entry name" value="Retrovirus_Pol_polyprotein"/>
</dbReference>
<accession>A0A5N6PC13</accession>
<dbReference type="InterPro" id="IPR012337">
    <property type="entry name" value="RNaseH-like_sf"/>
</dbReference>
<evidence type="ECO:0000256" key="2">
    <source>
        <dbReference type="ARBA" id="ARBA00022679"/>
    </source>
</evidence>
<dbReference type="Gene3D" id="2.40.70.10">
    <property type="entry name" value="Acid Proteases"/>
    <property type="match status" value="1"/>
</dbReference>
<dbReference type="Proteomes" id="UP000326396">
    <property type="component" value="Linkage Group LG13"/>
</dbReference>